<dbReference type="RefSeq" id="XP_001354950.2">
    <property type="nucleotide sequence ID" value="XM_001354914.3"/>
</dbReference>
<dbReference type="InterPro" id="IPR032145">
    <property type="entry name" value="DUF4818"/>
</dbReference>
<keyword evidence="1" id="KW-0472">Membrane</keyword>
<evidence type="ECO:0000256" key="1">
    <source>
        <dbReference type="SAM" id="Phobius"/>
    </source>
</evidence>
<keyword evidence="1" id="KW-1133">Transmembrane helix</keyword>
<accession>A0A6I8UG38</accession>
<keyword evidence="1" id="KW-0812">Transmembrane</keyword>
<evidence type="ECO:0000313" key="3">
    <source>
        <dbReference type="RefSeq" id="XP_001354950.2"/>
    </source>
</evidence>
<dbReference type="ExpressionAtlas" id="A0A6I8UG38">
    <property type="expression patterns" value="baseline"/>
</dbReference>
<keyword evidence="2" id="KW-1185">Reference proteome</keyword>
<organism evidence="2 3">
    <name type="scientific">Drosophila pseudoobscura pseudoobscura</name>
    <name type="common">Fruit fly</name>
    <dbReference type="NCBI Taxonomy" id="46245"/>
    <lineage>
        <taxon>Eukaryota</taxon>
        <taxon>Metazoa</taxon>
        <taxon>Ecdysozoa</taxon>
        <taxon>Arthropoda</taxon>
        <taxon>Hexapoda</taxon>
        <taxon>Insecta</taxon>
        <taxon>Pterygota</taxon>
        <taxon>Neoptera</taxon>
        <taxon>Endopterygota</taxon>
        <taxon>Diptera</taxon>
        <taxon>Brachycera</taxon>
        <taxon>Muscomorpha</taxon>
        <taxon>Ephydroidea</taxon>
        <taxon>Drosophilidae</taxon>
        <taxon>Drosophila</taxon>
        <taxon>Sophophora</taxon>
    </lineage>
</organism>
<dbReference type="InParanoid" id="A0A6I8UG38"/>
<feature type="transmembrane region" description="Helical" evidence="1">
    <location>
        <begin position="68"/>
        <end position="87"/>
    </location>
</feature>
<proteinExistence type="predicted"/>
<protein>
    <submittedName>
        <fullName evidence="3">Uncharacterized protein</fullName>
    </submittedName>
</protein>
<dbReference type="AlphaFoldDB" id="A0A6I8UG38"/>
<gene>
    <name evidence="3" type="primary">LOC4815016</name>
</gene>
<name>A0A6I8UG38_DROPS</name>
<dbReference type="Pfam" id="PF16089">
    <property type="entry name" value="DUF4818"/>
    <property type="match status" value="1"/>
</dbReference>
<dbReference type="KEGG" id="dpo:4815016"/>
<evidence type="ECO:0000313" key="2">
    <source>
        <dbReference type="Proteomes" id="UP000001819"/>
    </source>
</evidence>
<sequence>MVSNLVILATTMLHVGLQASVFVGMDYVLVPGTFFAGWIVYCGLLYFLQDLELLPKHYKRRMGWLSSFVIEVLLSIFIMEVLALFFWSRIVANIYMCIKTAMCYYGGEAEQYYLQHETIIVGTLITSIAAGFSLSATWATDPWESHDEQKETEGKTLQQIADELQEHMDNEKLKKQLEKDLQSADADSLSPKA</sequence>
<feature type="transmembrane region" description="Helical" evidence="1">
    <location>
        <begin position="28"/>
        <end position="48"/>
    </location>
</feature>
<dbReference type="Proteomes" id="UP000001819">
    <property type="component" value="Chromosome X"/>
</dbReference>
<reference evidence="3" key="1">
    <citation type="submission" date="2025-08" db="UniProtKB">
        <authorList>
            <consortium name="RefSeq"/>
        </authorList>
    </citation>
    <scope>IDENTIFICATION</scope>
    <source>
        <strain evidence="3">MV-25-SWS-2005</strain>
        <tissue evidence="3">Whole body</tissue>
    </source>
</reference>